<protein>
    <submittedName>
        <fullName evidence="1">Uncharacterized protein</fullName>
    </submittedName>
</protein>
<dbReference type="AlphaFoldDB" id="A0A2U2EGV9"/>
<evidence type="ECO:0000313" key="1">
    <source>
        <dbReference type="EMBL" id="PWE83750.1"/>
    </source>
</evidence>
<accession>A0A2U2EGV9</accession>
<proteinExistence type="predicted"/>
<dbReference type="EMBL" id="JRFS01000015">
    <property type="protein sequence ID" value="PWE83750.1"/>
    <property type="molecule type" value="Genomic_DNA"/>
</dbReference>
<evidence type="ECO:0000313" key="2">
    <source>
        <dbReference type="Proteomes" id="UP000245905"/>
    </source>
</evidence>
<dbReference type="Proteomes" id="UP000245905">
    <property type="component" value="Unassembled WGS sequence"/>
</dbReference>
<comment type="caution">
    <text evidence="1">The sequence shown here is derived from an EMBL/GenBank/DDBJ whole genome shotgun (WGS) entry which is preliminary data.</text>
</comment>
<sequence>MRKKYYEDAKENAAFERCADVITSLILKYGPALKRKWNLDEWIRNIQAESLWKDIACKRYQRYFICMMNMKSLPV</sequence>
<gene>
    <name evidence="1" type="ORF">LD38_08125</name>
</gene>
<dbReference type="RefSeq" id="WP_109257873.1">
    <property type="nucleotide sequence ID" value="NZ_JAQESI010000016.1"/>
</dbReference>
<reference evidence="1 2" key="1">
    <citation type="submission" date="2014-09" db="EMBL/GenBank/DDBJ databases">
        <title>Butyrate-producing bacteria isolated from human gut.</title>
        <authorList>
            <person name="Zhang Q."/>
            <person name="Zhao L."/>
        </authorList>
    </citation>
    <scope>NUCLEOTIDE SEQUENCE [LARGE SCALE GENOMIC DNA]</scope>
    <source>
        <strain evidence="1 2">R22</strain>
    </source>
</reference>
<organism evidence="1 2">
    <name type="scientific">Agathobacter rectalis</name>
    <dbReference type="NCBI Taxonomy" id="39491"/>
    <lineage>
        <taxon>Bacteria</taxon>
        <taxon>Bacillati</taxon>
        <taxon>Bacillota</taxon>
        <taxon>Clostridia</taxon>
        <taxon>Lachnospirales</taxon>
        <taxon>Lachnospiraceae</taxon>
        <taxon>Agathobacter</taxon>
    </lineage>
</organism>
<name>A0A2U2EGV9_9FIRM</name>